<dbReference type="Proteomes" id="UP000782610">
    <property type="component" value="Unassembled WGS sequence"/>
</dbReference>
<evidence type="ECO:0000313" key="4">
    <source>
        <dbReference type="Proteomes" id="UP000782610"/>
    </source>
</evidence>
<dbReference type="EMBL" id="JACRAF010000038">
    <property type="protein sequence ID" value="MBI4922757.1"/>
    <property type="molecule type" value="Genomic_DNA"/>
</dbReference>
<evidence type="ECO:0000313" key="3">
    <source>
        <dbReference type="EMBL" id="MBI4922757.1"/>
    </source>
</evidence>
<protein>
    <submittedName>
        <fullName evidence="3">Uncharacterized protein</fullName>
    </submittedName>
</protein>
<comment type="caution">
    <text evidence="3">The sequence shown here is derived from an EMBL/GenBank/DDBJ whole genome shotgun (WGS) entry which is preliminary data.</text>
</comment>
<sequence length="194" mass="19144">MTAFSNRTARTIAALAIALAGTSVAFAGGKPDHPGNSGNAGGGNSHSQASEAHGNSAGDKSTNVAALAGPGNAAHASVQGLLHASPDSQVGRLRVYADLEASLASGELQTALDAAQTAFDLAYPDFDTLSPEDQAAALASDLGLALTAAEGDLATATADRDAALAAATNNADDPAVKAYIDGLLADYYAYAASL</sequence>
<proteinExistence type="predicted"/>
<dbReference type="AlphaFoldDB" id="A0A933L405"/>
<feature type="signal peptide" evidence="2">
    <location>
        <begin position="1"/>
        <end position="27"/>
    </location>
</feature>
<name>A0A933L405_9HYPH</name>
<organism evidence="3 4">
    <name type="scientific">Devosia nanyangense</name>
    <dbReference type="NCBI Taxonomy" id="1228055"/>
    <lineage>
        <taxon>Bacteria</taxon>
        <taxon>Pseudomonadati</taxon>
        <taxon>Pseudomonadota</taxon>
        <taxon>Alphaproteobacteria</taxon>
        <taxon>Hyphomicrobiales</taxon>
        <taxon>Devosiaceae</taxon>
        <taxon>Devosia</taxon>
    </lineage>
</organism>
<accession>A0A933L405</accession>
<reference evidence="3" key="1">
    <citation type="submission" date="2020-07" db="EMBL/GenBank/DDBJ databases">
        <title>Huge and variable diversity of episymbiotic CPR bacteria and DPANN archaea in groundwater ecosystems.</title>
        <authorList>
            <person name="He C.Y."/>
            <person name="Keren R."/>
            <person name="Whittaker M."/>
            <person name="Farag I.F."/>
            <person name="Doudna J."/>
            <person name="Cate J.H.D."/>
            <person name="Banfield J.F."/>
        </authorList>
    </citation>
    <scope>NUCLEOTIDE SEQUENCE</scope>
    <source>
        <strain evidence="3">NC_groundwater_1586_Pr3_B-0.1um_66_15</strain>
    </source>
</reference>
<keyword evidence="2" id="KW-0732">Signal</keyword>
<evidence type="ECO:0000256" key="2">
    <source>
        <dbReference type="SAM" id="SignalP"/>
    </source>
</evidence>
<evidence type="ECO:0000256" key="1">
    <source>
        <dbReference type="SAM" id="MobiDB-lite"/>
    </source>
</evidence>
<feature type="chain" id="PRO_5036805255" evidence="2">
    <location>
        <begin position="28"/>
        <end position="194"/>
    </location>
</feature>
<feature type="region of interest" description="Disordered" evidence="1">
    <location>
        <begin position="29"/>
        <end position="67"/>
    </location>
</feature>
<gene>
    <name evidence="3" type="ORF">HY834_13505</name>
</gene>